<dbReference type="AlphaFoldDB" id="A0ABD5U5J2"/>
<comment type="caution">
    <text evidence="2">The sequence shown here is derived from an EMBL/GenBank/DDBJ whole genome shotgun (WGS) entry which is preliminary data.</text>
</comment>
<proteinExistence type="predicted"/>
<keyword evidence="1" id="KW-0812">Transmembrane</keyword>
<keyword evidence="1" id="KW-0472">Membrane</keyword>
<dbReference type="EMBL" id="JBHSXM010000001">
    <property type="protein sequence ID" value="MFC6835626.1"/>
    <property type="molecule type" value="Genomic_DNA"/>
</dbReference>
<feature type="transmembrane region" description="Helical" evidence="1">
    <location>
        <begin position="40"/>
        <end position="60"/>
    </location>
</feature>
<evidence type="ECO:0000313" key="3">
    <source>
        <dbReference type="Proteomes" id="UP001596406"/>
    </source>
</evidence>
<reference evidence="2 3" key="1">
    <citation type="journal article" date="2019" name="Int. J. Syst. Evol. Microbiol.">
        <title>The Global Catalogue of Microorganisms (GCM) 10K type strain sequencing project: providing services to taxonomists for standard genome sequencing and annotation.</title>
        <authorList>
            <consortium name="The Broad Institute Genomics Platform"/>
            <consortium name="The Broad Institute Genome Sequencing Center for Infectious Disease"/>
            <person name="Wu L."/>
            <person name="Ma J."/>
        </authorList>
    </citation>
    <scope>NUCLEOTIDE SEQUENCE [LARGE SCALE GENOMIC DNA]</scope>
    <source>
        <strain evidence="2 3">PSRA2</strain>
    </source>
</reference>
<dbReference type="RefSeq" id="WP_304447322.1">
    <property type="nucleotide sequence ID" value="NZ_JARRAH010000001.1"/>
</dbReference>
<gene>
    <name evidence="2" type="ORF">ACFQHK_03785</name>
</gene>
<accession>A0ABD5U5J2</accession>
<evidence type="ECO:0000313" key="2">
    <source>
        <dbReference type="EMBL" id="MFC6835626.1"/>
    </source>
</evidence>
<organism evidence="2 3">
    <name type="scientific">Halomarina ordinaria</name>
    <dbReference type="NCBI Taxonomy" id="3033939"/>
    <lineage>
        <taxon>Archaea</taxon>
        <taxon>Methanobacteriati</taxon>
        <taxon>Methanobacteriota</taxon>
        <taxon>Stenosarchaea group</taxon>
        <taxon>Halobacteria</taxon>
        <taxon>Halobacteriales</taxon>
        <taxon>Natronomonadaceae</taxon>
        <taxon>Halomarina</taxon>
    </lineage>
</organism>
<keyword evidence="3" id="KW-1185">Reference proteome</keyword>
<feature type="transmembrane region" description="Helical" evidence="1">
    <location>
        <begin position="12"/>
        <end position="34"/>
    </location>
</feature>
<protein>
    <submittedName>
        <fullName evidence="2">Uncharacterized protein</fullName>
    </submittedName>
</protein>
<evidence type="ECO:0000256" key="1">
    <source>
        <dbReference type="SAM" id="Phobius"/>
    </source>
</evidence>
<feature type="transmembrane region" description="Helical" evidence="1">
    <location>
        <begin position="72"/>
        <end position="95"/>
    </location>
</feature>
<keyword evidence="1" id="KW-1133">Transmembrane helix</keyword>
<dbReference type="Proteomes" id="UP001596406">
    <property type="component" value="Unassembled WGS sequence"/>
</dbReference>
<sequence>MNSDVHPWFDGFAGVVVGTLGLLVSLFGLTLVGASVLGGLWVAAIGGALCCAVLVASTTGRRLLRLPAGSGTAAAAGFVTVSLTLAVAFVLVNWATFS</sequence>
<name>A0ABD5U5J2_9EURY</name>